<evidence type="ECO:0000256" key="3">
    <source>
        <dbReference type="ARBA" id="ARBA00004406"/>
    </source>
</evidence>
<comment type="similarity">
    <text evidence="4 16">Belongs to the cytochrome P450 family.</text>
</comment>
<protein>
    <recommendedName>
        <fullName evidence="5">unspecific monooxygenase</fullName>
        <ecNumber evidence="5">1.14.14.1</ecNumber>
    </recommendedName>
</protein>
<accession>A0A8S1AXL3</accession>
<keyword evidence="18" id="KW-1185">Reference proteome</keyword>
<comment type="catalytic activity">
    <reaction evidence="14">
        <text>an organic molecule + reduced [NADPH--hemoprotein reductase] + O2 = an alcohol + oxidized [NADPH--hemoprotein reductase] + H2O + H(+)</text>
        <dbReference type="Rhea" id="RHEA:17149"/>
        <dbReference type="Rhea" id="RHEA-COMP:11964"/>
        <dbReference type="Rhea" id="RHEA-COMP:11965"/>
        <dbReference type="ChEBI" id="CHEBI:15377"/>
        <dbReference type="ChEBI" id="CHEBI:15378"/>
        <dbReference type="ChEBI" id="CHEBI:15379"/>
        <dbReference type="ChEBI" id="CHEBI:30879"/>
        <dbReference type="ChEBI" id="CHEBI:57618"/>
        <dbReference type="ChEBI" id="CHEBI:58210"/>
        <dbReference type="ChEBI" id="CHEBI:142491"/>
        <dbReference type="EC" id="1.14.14.1"/>
    </reaction>
</comment>
<keyword evidence="12 16" id="KW-0503">Monooxygenase</keyword>
<evidence type="ECO:0000256" key="14">
    <source>
        <dbReference type="ARBA" id="ARBA00047827"/>
    </source>
</evidence>
<evidence type="ECO:0000256" key="12">
    <source>
        <dbReference type="ARBA" id="ARBA00023033"/>
    </source>
</evidence>
<dbReference type="EC" id="1.14.14.1" evidence="5"/>
<dbReference type="InterPro" id="IPR002401">
    <property type="entry name" value="Cyt_P450_E_grp-I"/>
</dbReference>
<comment type="cofactor">
    <cofactor evidence="1 15">
        <name>heme</name>
        <dbReference type="ChEBI" id="CHEBI:30413"/>
    </cofactor>
</comment>
<dbReference type="GO" id="GO:0005506">
    <property type="term" value="F:iron ion binding"/>
    <property type="evidence" value="ECO:0007669"/>
    <property type="project" value="InterPro"/>
</dbReference>
<dbReference type="PROSITE" id="PS00086">
    <property type="entry name" value="CYTOCHROME_P450"/>
    <property type="match status" value="1"/>
</dbReference>
<feature type="binding site" description="axial binding residue" evidence="15">
    <location>
        <position position="438"/>
    </location>
    <ligand>
        <name>heme</name>
        <dbReference type="ChEBI" id="CHEBI:30413"/>
    </ligand>
    <ligandPart>
        <name>Fe</name>
        <dbReference type="ChEBI" id="CHEBI:18248"/>
    </ligandPart>
</feature>
<dbReference type="AlphaFoldDB" id="A0A8S1AXL3"/>
<evidence type="ECO:0000256" key="16">
    <source>
        <dbReference type="RuleBase" id="RU000461"/>
    </source>
</evidence>
<dbReference type="InterPro" id="IPR017972">
    <property type="entry name" value="Cyt_P450_CS"/>
</dbReference>
<keyword evidence="11 15" id="KW-0408">Iron</keyword>
<dbReference type="FunFam" id="1.10.630.10:FF:000042">
    <property type="entry name" value="Cytochrome P450"/>
    <property type="match status" value="1"/>
</dbReference>
<evidence type="ECO:0000256" key="4">
    <source>
        <dbReference type="ARBA" id="ARBA00010617"/>
    </source>
</evidence>
<dbReference type="InterPro" id="IPR001128">
    <property type="entry name" value="Cyt_P450"/>
</dbReference>
<reference evidence="17 18" key="1">
    <citation type="submission" date="2020-04" db="EMBL/GenBank/DDBJ databases">
        <authorList>
            <person name="Wallbank WR R."/>
            <person name="Pardo Diaz C."/>
            <person name="Kozak K."/>
            <person name="Martin S."/>
            <person name="Jiggins C."/>
            <person name="Moest M."/>
            <person name="Warren A I."/>
            <person name="Byers J.R.P. K."/>
            <person name="Montejo-Kovacevich G."/>
            <person name="Yen C E."/>
        </authorList>
    </citation>
    <scope>NUCLEOTIDE SEQUENCE [LARGE SCALE GENOMIC DNA]</scope>
</reference>
<evidence type="ECO:0000256" key="15">
    <source>
        <dbReference type="PIRSR" id="PIRSR602401-1"/>
    </source>
</evidence>
<evidence type="ECO:0000256" key="11">
    <source>
        <dbReference type="ARBA" id="ARBA00023004"/>
    </source>
</evidence>
<keyword evidence="13" id="KW-0472">Membrane</keyword>
<dbReference type="PANTHER" id="PTHR24292:SF54">
    <property type="entry name" value="CYP9F3-RELATED"/>
    <property type="match status" value="1"/>
</dbReference>
<keyword evidence="6 15" id="KW-0349">Heme</keyword>
<dbReference type="GO" id="GO:0016712">
    <property type="term" value="F:oxidoreductase activity, acting on paired donors, with incorporation or reduction of molecular oxygen, reduced flavin or flavoprotein as one donor, and incorporation of one atom of oxygen"/>
    <property type="evidence" value="ECO:0007669"/>
    <property type="project" value="UniProtKB-EC"/>
</dbReference>
<evidence type="ECO:0000256" key="2">
    <source>
        <dbReference type="ARBA" id="ARBA00004174"/>
    </source>
</evidence>
<evidence type="ECO:0000256" key="10">
    <source>
        <dbReference type="ARBA" id="ARBA00023002"/>
    </source>
</evidence>
<evidence type="ECO:0000256" key="6">
    <source>
        <dbReference type="ARBA" id="ARBA00022617"/>
    </source>
</evidence>
<sequence length="496" mass="58056">MLFEIIILVLTTIVGYYLYAYKRIHTHFEQRGVKFIPGVPLFGNVLGLTFLKKHFFDELDDVYNAFPNERYVGFLEFTLPVILVRDPELIKTIVVKDFDHFTDHREILSEELDPLFAGSLLLMKGEKWHDMRTTLSPAFTSSKMKYILPLMSDITNNIVEYLYEQQGQDIDVDDLMRRYTTDVIASAAFGLQVNSLKDRDNQFHKMGNELFDLTIRQRLLFILVTQFPQFGKKLGIRIFSDRAYDFFSNIVATSMEYRKREKIERPDMKYIQLLIEAKREWTPEEITSQAFIFFFAGFETSASALVMAIHELALNPAIQDKLYQECRKYKEHRVLAFENLTEMKYLDAVINGILRKWSPAIILDRTCTKAYELPPPRPDPRREVKPGDILYNSVNSIHMDPKYWADPHKFDPDRFLEENKVKIKPFTFTPFGGGPRACIGVRYAMMMLKVLLFNIILNLKIIKTSKTSEIIKLKPHNFNIRAVNGTFVRFEKRILE</sequence>
<evidence type="ECO:0000256" key="8">
    <source>
        <dbReference type="ARBA" id="ARBA00022824"/>
    </source>
</evidence>
<dbReference type="OrthoDB" id="2789670at2759"/>
<keyword evidence="7 15" id="KW-0479">Metal-binding</keyword>
<keyword evidence="9" id="KW-0492">Microsome</keyword>
<dbReference type="Gene3D" id="1.10.630.10">
    <property type="entry name" value="Cytochrome P450"/>
    <property type="match status" value="1"/>
</dbReference>
<keyword evidence="10 16" id="KW-0560">Oxidoreductase</keyword>
<dbReference type="PANTHER" id="PTHR24292">
    <property type="entry name" value="CYTOCHROME P450"/>
    <property type="match status" value="1"/>
</dbReference>
<evidence type="ECO:0000256" key="7">
    <source>
        <dbReference type="ARBA" id="ARBA00022723"/>
    </source>
</evidence>
<evidence type="ECO:0000256" key="13">
    <source>
        <dbReference type="ARBA" id="ARBA00023136"/>
    </source>
</evidence>
<keyword evidence="8" id="KW-0256">Endoplasmic reticulum</keyword>
<dbReference type="GO" id="GO:0005789">
    <property type="term" value="C:endoplasmic reticulum membrane"/>
    <property type="evidence" value="ECO:0007669"/>
    <property type="project" value="UniProtKB-SubCell"/>
</dbReference>
<evidence type="ECO:0000256" key="9">
    <source>
        <dbReference type="ARBA" id="ARBA00022848"/>
    </source>
</evidence>
<dbReference type="Pfam" id="PF00067">
    <property type="entry name" value="p450"/>
    <property type="match status" value="1"/>
</dbReference>
<dbReference type="SUPFAM" id="SSF48264">
    <property type="entry name" value="Cytochrome P450"/>
    <property type="match status" value="1"/>
</dbReference>
<dbReference type="PRINTS" id="PR00385">
    <property type="entry name" value="P450"/>
</dbReference>
<comment type="subcellular location">
    <subcellularLocation>
        <location evidence="3">Endoplasmic reticulum membrane</location>
        <topology evidence="3">Peripheral membrane protein</topology>
    </subcellularLocation>
    <subcellularLocation>
        <location evidence="2">Microsome membrane</location>
        <topology evidence="2">Peripheral membrane protein</topology>
    </subcellularLocation>
</comment>
<dbReference type="PRINTS" id="PR00463">
    <property type="entry name" value="EP450I"/>
</dbReference>
<organism evidence="17 18">
    <name type="scientific">Arctia plantaginis</name>
    <name type="common">Wood tiger moth</name>
    <name type="synonym">Phalaena plantaginis</name>
    <dbReference type="NCBI Taxonomy" id="874455"/>
    <lineage>
        <taxon>Eukaryota</taxon>
        <taxon>Metazoa</taxon>
        <taxon>Ecdysozoa</taxon>
        <taxon>Arthropoda</taxon>
        <taxon>Hexapoda</taxon>
        <taxon>Insecta</taxon>
        <taxon>Pterygota</taxon>
        <taxon>Neoptera</taxon>
        <taxon>Endopterygota</taxon>
        <taxon>Lepidoptera</taxon>
        <taxon>Glossata</taxon>
        <taxon>Ditrysia</taxon>
        <taxon>Noctuoidea</taxon>
        <taxon>Erebidae</taxon>
        <taxon>Arctiinae</taxon>
        <taxon>Arctia</taxon>
    </lineage>
</organism>
<evidence type="ECO:0000313" key="17">
    <source>
        <dbReference type="EMBL" id="CAB3251859.1"/>
    </source>
</evidence>
<comment type="caution">
    <text evidence="17">The sequence shown here is derived from an EMBL/GenBank/DDBJ whole genome shotgun (WGS) entry which is preliminary data.</text>
</comment>
<dbReference type="InterPro" id="IPR036396">
    <property type="entry name" value="Cyt_P450_sf"/>
</dbReference>
<dbReference type="CDD" id="cd11056">
    <property type="entry name" value="CYP6-like"/>
    <property type="match status" value="1"/>
</dbReference>
<name>A0A8S1AXL3_ARCPL</name>
<dbReference type="EMBL" id="CADEBC010000551">
    <property type="protein sequence ID" value="CAB3251859.1"/>
    <property type="molecule type" value="Genomic_DNA"/>
</dbReference>
<gene>
    <name evidence="17" type="ORF">APLA_LOCUS13229</name>
</gene>
<evidence type="ECO:0000313" key="18">
    <source>
        <dbReference type="Proteomes" id="UP000494106"/>
    </source>
</evidence>
<dbReference type="Proteomes" id="UP000494106">
    <property type="component" value="Unassembled WGS sequence"/>
</dbReference>
<dbReference type="GO" id="GO:0020037">
    <property type="term" value="F:heme binding"/>
    <property type="evidence" value="ECO:0007669"/>
    <property type="project" value="InterPro"/>
</dbReference>
<evidence type="ECO:0000256" key="1">
    <source>
        <dbReference type="ARBA" id="ARBA00001971"/>
    </source>
</evidence>
<proteinExistence type="inferred from homology"/>
<evidence type="ECO:0000256" key="5">
    <source>
        <dbReference type="ARBA" id="ARBA00012109"/>
    </source>
</evidence>
<dbReference type="InterPro" id="IPR050476">
    <property type="entry name" value="Insect_CytP450_Detox"/>
</dbReference>